<feature type="coiled-coil region" evidence="1">
    <location>
        <begin position="487"/>
        <end position="514"/>
    </location>
</feature>
<dbReference type="InterPro" id="IPR006431">
    <property type="entry name" value="Phage_tape_meas_C"/>
</dbReference>
<gene>
    <name evidence="5" type="ORF">C6640_21930</name>
</gene>
<feature type="coiled-coil region" evidence="1">
    <location>
        <begin position="751"/>
        <end position="813"/>
    </location>
</feature>
<dbReference type="AlphaFoldDB" id="A0A5Y2VLV5"/>
<evidence type="ECO:0000259" key="4">
    <source>
        <dbReference type="Pfam" id="PF20155"/>
    </source>
</evidence>
<dbReference type="Pfam" id="PF20155">
    <property type="entry name" value="TMP_3"/>
    <property type="match status" value="1"/>
</dbReference>
<dbReference type="Pfam" id="PF09718">
    <property type="entry name" value="Tape_meas_lam_C"/>
    <property type="match status" value="1"/>
</dbReference>
<reference evidence="5" key="1">
    <citation type="submission" date="2018-07" db="EMBL/GenBank/DDBJ databases">
        <authorList>
            <consortium name="GenomeTrakr network: Whole genome sequencing for foodborne pathogen traceback"/>
        </authorList>
    </citation>
    <scope>NUCLEOTIDE SEQUENCE</scope>
    <source>
        <strain evidence="5">CFSAN077848</strain>
    </source>
</reference>
<dbReference type="NCBIfam" id="TIGR02675">
    <property type="entry name" value="tape_meas_nterm"/>
    <property type="match status" value="1"/>
</dbReference>
<dbReference type="NCBIfam" id="TIGR01541">
    <property type="entry name" value="tape_meas_lam_C"/>
    <property type="match status" value="1"/>
</dbReference>
<proteinExistence type="predicted"/>
<organism evidence="5">
    <name type="scientific">Salmonella enterica</name>
    <name type="common">Salmonella choleraesuis</name>
    <dbReference type="NCBI Taxonomy" id="28901"/>
    <lineage>
        <taxon>Bacteria</taxon>
        <taxon>Pseudomonadati</taxon>
        <taxon>Pseudomonadota</taxon>
        <taxon>Gammaproteobacteria</taxon>
        <taxon>Enterobacterales</taxon>
        <taxon>Enterobacteriaceae</taxon>
        <taxon>Salmonella</taxon>
    </lineage>
</organism>
<evidence type="ECO:0000259" key="3">
    <source>
        <dbReference type="Pfam" id="PF09718"/>
    </source>
</evidence>
<dbReference type="InterPro" id="IPR009302">
    <property type="entry name" value="Tail_length_tape_measure"/>
</dbReference>
<sequence length="1096" mass="116817">MATLRELIIKISANSQSFQSEISRASRMGNDYYRVMQTGGRQAAAASRETQRALAEVTNQINTAKSSALGMAGAFAGAFATGHLISLADEWSSVNARLKQASQSSDDFTESQRALMDISQRTGTAFSDNASLFARSAASMREYGYSSQQVLDVTEAISTGLKLSGASTSEASSVITQFSQALAQGVLRGEEFNSVNENGDRVIRALAAGMGVARKDLKAMADQGLLTADKVVPALISQLGTMRGEFESMPQTVSAATTKIENAFMAWVGGANEATGATATLVSVMNGVADNIDTVAAAAAVLASIGGARYLGGKLSDLGSETANLIDARKNEIALAAARAESATQSQRKAAADALAAERAYQLAQSELALAKNTNAEALATQNAIAKRQAMIAANAALVQSNRAVATSQEALNKMTSAMNLVKAGASGLLSLVGGIPGILMLGVGAWYAMYQKQEQARESAIQYASTLDEVVEKSKQMSPAQIKGAIADAGDSIDALKRKLNDLRDQQDSASASIKQYTDLAKQFGVENDTNNGYVINAIKYQREYDKISRDIAETTSRLNQTISNQNKLQGEAINKTVEMAGAVGSLTEMYDRLNKVTKQYTPVSPPKYSGPVLPALNSKQQQAIEKAQRQLELSGLQGLDKARKQAEFDASDLNLPAGWREKYVSMEVESARQLQAIRDSSRHKGGKSEAEKTVDTYDKLIKQQKEQIALAGQNTELAKLKYQVSQGELTSLTEAQKQTLLQNAALIDQQKIREQLAAYEANLADSNASARASNQAELTGYGQGSRMRERMQEMLRIREEFQQKNVDLQRQYQSGDISEDLYRQELDLNKRYLAERLRDQQGFYAASDAQRSDWADGMREGFANWADTASDYASQSADLVNNAMTGLVGNISDALAGNKVDWEDWASSVLQSMQKIILNAMLVDSLRSTSNSGFFSSIGGMFGAGAGAVSGSTPSGAYNSAASGLQLNAKGGAYASASLSVYSNSIVSSPTYFAFAKGAGLMGEAGPEAIMPLTRSADGSLGVRVVGSQSPAAGNGITQHITQHFTISGNGDAALKQAMQEAARQGANDGAKQARQDLLQDFSNRGQARRLLGV</sequence>
<feature type="domain" description="Tail length tape measure" evidence="2">
    <location>
        <begin position="409"/>
        <end position="562"/>
    </location>
</feature>
<evidence type="ECO:0000259" key="2">
    <source>
        <dbReference type="Pfam" id="PF06120"/>
    </source>
</evidence>
<dbReference type="EMBL" id="AAIMQX010000018">
    <property type="protein sequence ID" value="ECF8945943.1"/>
    <property type="molecule type" value="Genomic_DNA"/>
</dbReference>
<feature type="domain" description="Bacteriophage tail tape measure C-terminal" evidence="3">
    <location>
        <begin position="855"/>
        <end position="928"/>
    </location>
</feature>
<dbReference type="InterPro" id="IPR013491">
    <property type="entry name" value="Tape_meas_N"/>
</dbReference>
<dbReference type="Pfam" id="PF06120">
    <property type="entry name" value="Phage_HK97_TLTM"/>
    <property type="match status" value="1"/>
</dbReference>
<keyword evidence="1" id="KW-0175">Coiled coil</keyword>
<name>A0A5Y2VLV5_SALER</name>
<feature type="domain" description="Tape measure protein N-terminal" evidence="4">
    <location>
        <begin position="83"/>
        <end position="272"/>
    </location>
</feature>
<comment type="caution">
    <text evidence="5">The sequence shown here is derived from an EMBL/GenBank/DDBJ whole genome shotgun (WGS) entry which is preliminary data.</text>
</comment>
<protein>
    <submittedName>
        <fullName evidence="5">Phage tail tape measure protein</fullName>
    </submittedName>
</protein>
<evidence type="ECO:0000256" key="1">
    <source>
        <dbReference type="SAM" id="Coils"/>
    </source>
</evidence>
<accession>A0A5Y2VLV5</accession>
<evidence type="ECO:0000313" key="5">
    <source>
        <dbReference type="EMBL" id="ECF8945943.1"/>
    </source>
</evidence>